<evidence type="ECO:0000313" key="3">
    <source>
        <dbReference type="Proteomes" id="UP001152320"/>
    </source>
</evidence>
<evidence type="ECO:0008006" key="4">
    <source>
        <dbReference type="Google" id="ProtNLM"/>
    </source>
</evidence>
<reference evidence="2" key="1">
    <citation type="submission" date="2021-10" db="EMBL/GenBank/DDBJ databases">
        <title>Tropical sea cucumber genome reveals ecological adaptation and Cuvierian tubules defense mechanism.</title>
        <authorList>
            <person name="Chen T."/>
        </authorList>
    </citation>
    <scope>NUCLEOTIDE SEQUENCE</scope>
    <source>
        <strain evidence="2">Nanhai2018</strain>
        <tissue evidence="2">Muscle</tissue>
    </source>
</reference>
<gene>
    <name evidence="2" type="ORF">HOLleu_22149</name>
</gene>
<dbReference type="EMBL" id="JAIZAY010000010">
    <property type="protein sequence ID" value="KAJ8035059.1"/>
    <property type="molecule type" value="Genomic_DNA"/>
</dbReference>
<dbReference type="PANTHER" id="PTHR46888:SF1">
    <property type="entry name" value="RIBONUCLEASE H"/>
    <property type="match status" value="1"/>
</dbReference>
<proteinExistence type="predicted"/>
<accession>A0A9Q1BYW1</accession>
<dbReference type="AlphaFoldDB" id="A0A9Q1BYW1"/>
<evidence type="ECO:0000313" key="2">
    <source>
        <dbReference type="EMBL" id="KAJ8035059.1"/>
    </source>
</evidence>
<dbReference type="OrthoDB" id="6077919at2759"/>
<name>A0A9Q1BYW1_HOLLE</name>
<sequence>MERYEKFVQIGKDLGLNGKELTDFANDKEEKERELEKIQRDERHKEREHEKILKEQDVLISENRAKEQTSSAGSDGNQNCLSNHRTKVKLPKLQVFSEGKDDLDAYIRRFERFAKTAEWPDVEWAVSLGALLSGKALDVYSRLPKADADDYKKVKSALLQRYDLTEDVFRNKLRNSKLEPGETFTQFGERLPGYRKRWVETAGLKENFEDLADLILRDHARYYLFVVKIVQFLFGKDKQSHLVI</sequence>
<keyword evidence="3" id="KW-1185">Reference proteome</keyword>
<dbReference type="Proteomes" id="UP001152320">
    <property type="component" value="Chromosome 10"/>
</dbReference>
<evidence type="ECO:0000256" key="1">
    <source>
        <dbReference type="SAM" id="MobiDB-lite"/>
    </source>
</evidence>
<dbReference type="PANTHER" id="PTHR46888">
    <property type="entry name" value="ZINC KNUCKLE DOMAINCONTAINING PROTEIN-RELATED"/>
    <property type="match status" value="1"/>
</dbReference>
<feature type="compositionally biased region" description="Polar residues" evidence="1">
    <location>
        <begin position="68"/>
        <end position="82"/>
    </location>
</feature>
<organism evidence="2 3">
    <name type="scientific">Holothuria leucospilota</name>
    <name type="common">Black long sea cucumber</name>
    <name type="synonym">Mertensiothuria leucospilota</name>
    <dbReference type="NCBI Taxonomy" id="206669"/>
    <lineage>
        <taxon>Eukaryota</taxon>
        <taxon>Metazoa</taxon>
        <taxon>Echinodermata</taxon>
        <taxon>Eleutherozoa</taxon>
        <taxon>Echinozoa</taxon>
        <taxon>Holothuroidea</taxon>
        <taxon>Aspidochirotacea</taxon>
        <taxon>Aspidochirotida</taxon>
        <taxon>Holothuriidae</taxon>
        <taxon>Holothuria</taxon>
    </lineage>
</organism>
<comment type="caution">
    <text evidence="2">The sequence shown here is derived from an EMBL/GenBank/DDBJ whole genome shotgun (WGS) entry which is preliminary data.</text>
</comment>
<feature type="compositionally biased region" description="Basic and acidic residues" evidence="1">
    <location>
        <begin position="25"/>
        <end position="67"/>
    </location>
</feature>
<protein>
    <recommendedName>
        <fullName evidence="4">SCAN box domain-containing protein</fullName>
    </recommendedName>
</protein>
<feature type="region of interest" description="Disordered" evidence="1">
    <location>
        <begin position="25"/>
        <end position="82"/>
    </location>
</feature>